<sequence>MDDNQLIDNALTLDTFAMVRIVNDGDAWVQYGDNIKIVTRAKAANITAEVLKVIAKELNRQE</sequence>
<evidence type="ECO:0000313" key="1">
    <source>
        <dbReference type="EMBL" id="SJN54573.1"/>
    </source>
</evidence>
<dbReference type="STRING" id="1123498.VR7878_00825"/>
<dbReference type="EMBL" id="FULE01000014">
    <property type="protein sequence ID" value="SJN54573.1"/>
    <property type="molecule type" value="Genomic_DNA"/>
</dbReference>
<proteinExistence type="predicted"/>
<keyword evidence="2" id="KW-1185">Reference proteome</keyword>
<accession>A0A1R4LDT6</accession>
<evidence type="ECO:0000313" key="2">
    <source>
        <dbReference type="Proteomes" id="UP000188276"/>
    </source>
</evidence>
<organism evidence="1 2">
    <name type="scientific">Vibrio ruber (strain DSM 16370 / JCM 11486 / BCRC 17186 / CECT 7878 / LMG 23124 / VR1)</name>
    <dbReference type="NCBI Taxonomy" id="1123498"/>
    <lineage>
        <taxon>Bacteria</taxon>
        <taxon>Pseudomonadati</taxon>
        <taxon>Pseudomonadota</taxon>
        <taxon>Gammaproteobacteria</taxon>
        <taxon>Vibrionales</taxon>
        <taxon>Vibrionaceae</taxon>
        <taxon>Vibrio</taxon>
    </lineage>
</organism>
<dbReference type="RefSeq" id="WP_000342585.1">
    <property type="nucleotide sequence ID" value="NZ_FULE01000014.1"/>
</dbReference>
<name>A0A1R4LDT6_VIBR1</name>
<protein>
    <submittedName>
        <fullName evidence="1">Uncharacterized protein</fullName>
    </submittedName>
</protein>
<dbReference type="Proteomes" id="UP000188276">
    <property type="component" value="Unassembled WGS sequence"/>
</dbReference>
<reference evidence="2" key="1">
    <citation type="submission" date="2017-02" db="EMBL/GenBank/DDBJ databases">
        <authorList>
            <person name="Rodrigo-Torres L."/>
            <person name="Arahal R.D."/>
            <person name="Lucena T."/>
        </authorList>
    </citation>
    <scope>NUCLEOTIDE SEQUENCE [LARGE SCALE GENOMIC DNA]</scope>
    <source>
        <strain evidence="2">CECT 7878</strain>
    </source>
</reference>
<gene>
    <name evidence="1" type="ORF">VR7878_00825</name>
</gene>
<dbReference type="OrthoDB" id="5890523at2"/>
<dbReference type="AlphaFoldDB" id="A0A1R4LDT6"/>